<keyword evidence="1" id="KW-0732">Signal</keyword>
<evidence type="ECO:0000313" key="3">
    <source>
        <dbReference type="Proteomes" id="UP000772434"/>
    </source>
</evidence>
<organism evidence="2 3">
    <name type="scientific">Rhodocollybia butyracea</name>
    <dbReference type="NCBI Taxonomy" id="206335"/>
    <lineage>
        <taxon>Eukaryota</taxon>
        <taxon>Fungi</taxon>
        <taxon>Dikarya</taxon>
        <taxon>Basidiomycota</taxon>
        <taxon>Agaricomycotina</taxon>
        <taxon>Agaricomycetes</taxon>
        <taxon>Agaricomycetidae</taxon>
        <taxon>Agaricales</taxon>
        <taxon>Marasmiineae</taxon>
        <taxon>Omphalotaceae</taxon>
        <taxon>Rhodocollybia</taxon>
    </lineage>
</organism>
<reference evidence="2" key="1">
    <citation type="submission" date="2020-11" db="EMBL/GenBank/DDBJ databases">
        <authorList>
            <consortium name="DOE Joint Genome Institute"/>
            <person name="Ahrendt S."/>
            <person name="Riley R."/>
            <person name="Andreopoulos W."/>
            <person name="Labutti K."/>
            <person name="Pangilinan J."/>
            <person name="Ruiz-Duenas F.J."/>
            <person name="Barrasa J.M."/>
            <person name="Sanchez-Garcia M."/>
            <person name="Camarero S."/>
            <person name="Miyauchi S."/>
            <person name="Serrano A."/>
            <person name="Linde D."/>
            <person name="Babiker R."/>
            <person name="Drula E."/>
            <person name="Ayuso-Fernandez I."/>
            <person name="Pacheco R."/>
            <person name="Padilla G."/>
            <person name="Ferreira P."/>
            <person name="Barriuso J."/>
            <person name="Kellner H."/>
            <person name="Castanera R."/>
            <person name="Alfaro M."/>
            <person name="Ramirez L."/>
            <person name="Pisabarro A.G."/>
            <person name="Kuo A."/>
            <person name="Tritt A."/>
            <person name="Lipzen A."/>
            <person name="He G."/>
            <person name="Yan M."/>
            <person name="Ng V."/>
            <person name="Cullen D."/>
            <person name="Martin F."/>
            <person name="Rosso M.-N."/>
            <person name="Henrissat B."/>
            <person name="Hibbett D."/>
            <person name="Martinez A.T."/>
            <person name="Grigoriev I.V."/>
        </authorList>
    </citation>
    <scope>NUCLEOTIDE SEQUENCE</scope>
    <source>
        <strain evidence="2">AH 40177</strain>
    </source>
</reference>
<comment type="caution">
    <text evidence="2">The sequence shown here is derived from an EMBL/GenBank/DDBJ whole genome shotgun (WGS) entry which is preliminary data.</text>
</comment>
<dbReference type="Proteomes" id="UP000772434">
    <property type="component" value="Unassembled WGS sequence"/>
</dbReference>
<dbReference type="EMBL" id="JADNRY010000441">
    <property type="protein sequence ID" value="KAF9053987.1"/>
    <property type="molecule type" value="Genomic_DNA"/>
</dbReference>
<accession>A0A9P5TWP7</accession>
<gene>
    <name evidence="2" type="ORF">BDP27DRAFT_1345145</name>
</gene>
<proteinExistence type="predicted"/>
<evidence type="ECO:0000256" key="1">
    <source>
        <dbReference type="SAM" id="SignalP"/>
    </source>
</evidence>
<evidence type="ECO:0000313" key="2">
    <source>
        <dbReference type="EMBL" id="KAF9053987.1"/>
    </source>
</evidence>
<protein>
    <submittedName>
        <fullName evidence="2">Uncharacterized protein</fullName>
    </submittedName>
</protein>
<feature type="chain" id="PRO_5040212718" evidence="1">
    <location>
        <begin position="20"/>
        <end position="87"/>
    </location>
</feature>
<keyword evidence="3" id="KW-1185">Reference proteome</keyword>
<dbReference type="AlphaFoldDB" id="A0A9P5TWP7"/>
<feature type="signal peptide" evidence="1">
    <location>
        <begin position="1"/>
        <end position="19"/>
    </location>
</feature>
<sequence>MSMMFGIFPVVISLTFTAFKNICVPGPLPKYNLLSDARSGLGSAQNPHAHQRSALYVSGRHYGYLILVTSSQCLARLGGELSLMVIA</sequence>
<name>A0A9P5TWP7_9AGAR</name>